<feature type="transmembrane region" description="Helical" evidence="6">
    <location>
        <begin position="341"/>
        <end position="360"/>
    </location>
</feature>
<protein>
    <submittedName>
        <fullName evidence="7">Amino acid permease</fullName>
    </submittedName>
</protein>
<feature type="transmembrane region" description="Helical" evidence="6">
    <location>
        <begin position="120"/>
        <end position="138"/>
    </location>
</feature>
<keyword evidence="5 6" id="KW-0472">Membrane</keyword>
<feature type="transmembrane region" description="Helical" evidence="6">
    <location>
        <begin position="145"/>
        <end position="164"/>
    </location>
</feature>
<dbReference type="Proteomes" id="UP001196843">
    <property type="component" value="Unassembled WGS sequence"/>
</dbReference>
<comment type="caution">
    <text evidence="7">The sequence shown here is derived from an EMBL/GenBank/DDBJ whole genome shotgun (WGS) entry which is preliminary data.</text>
</comment>
<feature type="transmembrane region" description="Helical" evidence="6">
    <location>
        <begin position="85"/>
        <end position="114"/>
    </location>
</feature>
<keyword evidence="8" id="KW-1185">Reference proteome</keyword>
<comment type="subcellular location">
    <subcellularLocation>
        <location evidence="1">Cell membrane</location>
        <topology evidence="1">Multi-pass membrane protein</topology>
    </subcellularLocation>
</comment>
<evidence type="ECO:0000256" key="5">
    <source>
        <dbReference type="ARBA" id="ARBA00023136"/>
    </source>
</evidence>
<evidence type="ECO:0000313" key="7">
    <source>
        <dbReference type="EMBL" id="MBW9093477.1"/>
    </source>
</evidence>
<evidence type="ECO:0000256" key="2">
    <source>
        <dbReference type="ARBA" id="ARBA00022475"/>
    </source>
</evidence>
<dbReference type="PANTHER" id="PTHR42770">
    <property type="entry name" value="AMINO ACID TRANSPORTER-RELATED"/>
    <property type="match status" value="1"/>
</dbReference>
<feature type="transmembrane region" description="Helical" evidence="6">
    <location>
        <begin position="38"/>
        <end position="58"/>
    </location>
</feature>
<evidence type="ECO:0000256" key="4">
    <source>
        <dbReference type="ARBA" id="ARBA00022989"/>
    </source>
</evidence>
<dbReference type="RefSeq" id="WP_220300192.1">
    <property type="nucleotide sequence ID" value="NZ_JAEUAW010000004.1"/>
</dbReference>
<evidence type="ECO:0000256" key="3">
    <source>
        <dbReference type="ARBA" id="ARBA00022692"/>
    </source>
</evidence>
<proteinExistence type="predicted"/>
<keyword evidence="3 6" id="KW-0812">Transmembrane</keyword>
<accession>A0ABS7HML0</accession>
<keyword evidence="2" id="KW-1003">Cell membrane</keyword>
<dbReference type="PANTHER" id="PTHR42770:SF7">
    <property type="entry name" value="MEMBRANE PROTEIN"/>
    <property type="match status" value="1"/>
</dbReference>
<dbReference type="Gene3D" id="1.20.1740.10">
    <property type="entry name" value="Amino acid/polyamine transporter I"/>
    <property type="match status" value="1"/>
</dbReference>
<name>A0ABS7HML0_9MICO</name>
<evidence type="ECO:0000256" key="1">
    <source>
        <dbReference type="ARBA" id="ARBA00004651"/>
    </source>
</evidence>
<dbReference type="InterPro" id="IPR002293">
    <property type="entry name" value="AA/rel_permease1"/>
</dbReference>
<evidence type="ECO:0000256" key="6">
    <source>
        <dbReference type="SAM" id="Phobius"/>
    </source>
</evidence>
<dbReference type="EMBL" id="JAEUAW010000004">
    <property type="protein sequence ID" value="MBW9093477.1"/>
    <property type="molecule type" value="Genomic_DNA"/>
</dbReference>
<gene>
    <name evidence="7" type="ORF">JNB62_07270</name>
</gene>
<dbReference type="PIRSF" id="PIRSF006060">
    <property type="entry name" value="AA_transporter"/>
    <property type="match status" value="1"/>
</dbReference>
<organism evidence="7 8">
    <name type="scientific">Microbacterium jejuense</name>
    <dbReference type="NCBI Taxonomy" id="1263637"/>
    <lineage>
        <taxon>Bacteria</taxon>
        <taxon>Bacillati</taxon>
        <taxon>Actinomycetota</taxon>
        <taxon>Actinomycetes</taxon>
        <taxon>Micrococcales</taxon>
        <taxon>Microbacteriaceae</taxon>
        <taxon>Microbacterium</taxon>
    </lineage>
</organism>
<feature type="transmembrane region" description="Helical" evidence="6">
    <location>
        <begin position="184"/>
        <end position="204"/>
    </location>
</feature>
<keyword evidence="4 6" id="KW-1133">Transmembrane helix</keyword>
<feature type="transmembrane region" description="Helical" evidence="6">
    <location>
        <begin position="263"/>
        <end position="295"/>
    </location>
</feature>
<evidence type="ECO:0000313" key="8">
    <source>
        <dbReference type="Proteomes" id="UP001196843"/>
    </source>
</evidence>
<reference evidence="7 8" key="1">
    <citation type="journal article" date="2021" name="MBio">
        <title>Poor Competitiveness of Bradyrhizobium in Pigeon Pea Root Colonization in Indian Soils.</title>
        <authorList>
            <person name="Chalasani D."/>
            <person name="Basu A."/>
            <person name="Pullabhotla S.V.S.R.N."/>
            <person name="Jorrin B."/>
            <person name="Neal A.L."/>
            <person name="Poole P.S."/>
            <person name="Podile A.R."/>
            <person name="Tkacz A."/>
        </authorList>
    </citation>
    <scope>NUCLEOTIDE SEQUENCE [LARGE SCALE GENOMIC DNA]</scope>
    <source>
        <strain evidence="7 8">HU14</strain>
    </source>
</reference>
<dbReference type="InterPro" id="IPR050367">
    <property type="entry name" value="APC_superfamily"/>
</dbReference>
<feature type="transmembrane region" description="Helical" evidence="6">
    <location>
        <begin position="12"/>
        <end position="32"/>
    </location>
</feature>
<sequence>MTTPSLQRRLGLGDAVFIGLGSMVGAGVFAVWAPAADAAGAGLLVGLAIAAVVAFGNATSSAQLAAAHPTSGGTYAYGRAELGPWWGFVAGWGFVVGKTASCAAMALTFAAYAAPAGWERPVAIAAVVALTAVNWFGVTRTAGAARVIVVITLGALAAAVTAAFSGGASPGWLTSDTLWSAGPYGILQSAGLLFFAFAGYARIATMGEEVRDPRRIIPRAIVVAFVIALAVYGVVAVAVLGALGPAGVAASTEPVAEAAARSGWAWIGVVVRVGAAAGSLGALLALIAGVSRTAFAMSRERDLPGVLDRVHPRWHVPHRAELTVGALVVVLVALVDLRGAIGFSSFGVLLYYFVANVAALRQRGPARRYPQALQIVGAIGCLVLAVTLPWPSVVAGVVVVAVGVAYRAIRVRRAA</sequence>
<dbReference type="Pfam" id="PF13520">
    <property type="entry name" value="AA_permease_2"/>
    <property type="match status" value="1"/>
</dbReference>
<feature type="transmembrane region" description="Helical" evidence="6">
    <location>
        <begin position="372"/>
        <end position="387"/>
    </location>
</feature>
<feature type="transmembrane region" description="Helical" evidence="6">
    <location>
        <begin position="216"/>
        <end position="243"/>
    </location>
</feature>